<dbReference type="Pfam" id="PF00583">
    <property type="entry name" value="Acetyltransf_1"/>
    <property type="match status" value="1"/>
</dbReference>
<dbReference type="PROSITE" id="PS51186">
    <property type="entry name" value="GNAT"/>
    <property type="match status" value="1"/>
</dbReference>
<evidence type="ECO:0000313" key="4">
    <source>
        <dbReference type="EMBL" id="NEW08729.1"/>
    </source>
</evidence>
<feature type="domain" description="N-acetyltransferase" evidence="3">
    <location>
        <begin position="1"/>
        <end position="163"/>
    </location>
</feature>
<evidence type="ECO:0000259" key="3">
    <source>
        <dbReference type="PROSITE" id="PS51186"/>
    </source>
</evidence>
<protein>
    <submittedName>
        <fullName evidence="4">GNAT family N-acetyltransferase</fullName>
    </submittedName>
</protein>
<dbReference type="InterPro" id="IPR016181">
    <property type="entry name" value="Acyl_CoA_acyltransferase"/>
</dbReference>
<dbReference type="Gene3D" id="3.40.630.30">
    <property type="match status" value="1"/>
</dbReference>
<keyword evidence="1 4" id="KW-0808">Transferase</keyword>
<dbReference type="GO" id="GO:0008080">
    <property type="term" value="F:N-acetyltransferase activity"/>
    <property type="evidence" value="ECO:0007669"/>
    <property type="project" value="UniProtKB-ARBA"/>
</dbReference>
<dbReference type="CDD" id="cd04301">
    <property type="entry name" value="NAT_SF"/>
    <property type="match status" value="1"/>
</dbReference>
<accession>A0A6G4A4I9</accession>
<dbReference type="AlphaFoldDB" id="A0A6G4A4I9"/>
<dbReference type="SUPFAM" id="SSF55729">
    <property type="entry name" value="Acyl-CoA N-acyltransferases (Nat)"/>
    <property type="match status" value="1"/>
</dbReference>
<gene>
    <name evidence="4" type="ORF">GK047_22290</name>
</gene>
<dbReference type="PANTHER" id="PTHR10908:SF0">
    <property type="entry name" value="SEROTONIN N-ACETYLTRANSFERASE"/>
    <property type="match status" value="1"/>
</dbReference>
<sequence>MIIRQALTETDVLNAFDIEQTVYSSETAASLEAFMMRKENFSLYFLVAETSHRQIIGVTNSVKLQHIHLTDESIKQSTASTLDGAYLCILTIAVHPAHQRKGVASLLLQQVIQLARRDLLKGIVLMCEEHLIEFYEKHGFVYISPSTSEHGGIKWHEMSLIWDV</sequence>
<evidence type="ECO:0000256" key="1">
    <source>
        <dbReference type="ARBA" id="ARBA00022679"/>
    </source>
</evidence>
<evidence type="ECO:0000256" key="2">
    <source>
        <dbReference type="ARBA" id="ARBA00023315"/>
    </source>
</evidence>
<dbReference type="PANTHER" id="PTHR10908">
    <property type="entry name" value="SEROTONIN N-ACETYLTRANSFERASE"/>
    <property type="match status" value="1"/>
</dbReference>
<proteinExistence type="predicted"/>
<name>A0A6G4A4I9_9BACL</name>
<dbReference type="InterPro" id="IPR000182">
    <property type="entry name" value="GNAT_dom"/>
</dbReference>
<dbReference type="RefSeq" id="WP_163951863.1">
    <property type="nucleotide sequence ID" value="NZ_JAAIKC010000010.1"/>
</dbReference>
<reference evidence="4" key="1">
    <citation type="submission" date="2020-02" db="EMBL/GenBank/DDBJ databases">
        <authorList>
            <person name="Shen X.-R."/>
            <person name="Zhang Y.-X."/>
        </authorList>
    </citation>
    <scope>NUCLEOTIDE SEQUENCE</scope>
    <source>
        <strain evidence="4">SYP-B3998</strain>
    </source>
</reference>
<dbReference type="EMBL" id="JAAIKC010000010">
    <property type="protein sequence ID" value="NEW08729.1"/>
    <property type="molecule type" value="Genomic_DNA"/>
</dbReference>
<keyword evidence="2" id="KW-0012">Acyltransferase</keyword>
<dbReference type="InterPro" id="IPR051635">
    <property type="entry name" value="SNAT-like"/>
</dbReference>
<organism evidence="4">
    <name type="scientific">Paenibacillus sp. SYP-B3998</name>
    <dbReference type="NCBI Taxonomy" id="2678564"/>
    <lineage>
        <taxon>Bacteria</taxon>
        <taxon>Bacillati</taxon>
        <taxon>Bacillota</taxon>
        <taxon>Bacilli</taxon>
        <taxon>Bacillales</taxon>
        <taxon>Paenibacillaceae</taxon>
        <taxon>Paenibacillus</taxon>
    </lineage>
</organism>
<comment type="caution">
    <text evidence="4">The sequence shown here is derived from an EMBL/GenBank/DDBJ whole genome shotgun (WGS) entry which is preliminary data.</text>
</comment>